<dbReference type="SUPFAM" id="SSF55781">
    <property type="entry name" value="GAF domain-like"/>
    <property type="match status" value="1"/>
</dbReference>
<keyword evidence="2 5" id="KW-0805">Transcription regulation</keyword>
<dbReference type="Gene3D" id="3.30.390.60">
    <property type="entry name" value="Heat-inducible transcription repressor hrca homolog, domain 3"/>
    <property type="match status" value="1"/>
</dbReference>
<proteinExistence type="inferred from homology"/>
<keyword evidence="1 5" id="KW-0678">Repressor</keyword>
<dbReference type="Pfam" id="PF01628">
    <property type="entry name" value="HrcA"/>
    <property type="match status" value="1"/>
</dbReference>
<evidence type="ECO:0000259" key="6">
    <source>
        <dbReference type="Pfam" id="PF01628"/>
    </source>
</evidence>
<keyword evidence="4 5" id="KW-0804">Transcription</keyword>
<dbReference type="InterPro" id="IPR002571">
    <property type="entry name" value="HrcA"/>
</dbReference>
<gene>
    <name evidence="5 7" type="primary">hrcA</name>
    <name evidence="7" type="ORF">KL86DPRO_50124</name>
</gene>
<comment type="function">
    <text evidence="5">Negative regulator of class I heat shock genes (grpE-dnaK-dnaJ and groELS operons). Prevents heat-shock induction of these operons.</text>
</comment>
<name>A0A212KC88_9DELT</name>
<dbReference type="PIRSF" id="PIRSF005485">
    <property type="entry name" value="HrcA"/>
    <property type="match status" value="1"/>
</dbReference>
<evidence type="ECO:0000256" key="3">
    <source>
        <dbReference type="ARBA" id="ARBA00023016"/>
    </source>
</evidence>
<dbReference type="InterPro" id="IPR036388">
    <property type="entry name" value="WH-like_DNA-bd_sf"/>
</dbReference>
<dbReference type="InterPro" id="IPR023120">
    <property type="entry name" value="WHTH_transcript_rep_HrcA_IDD"/>
</dbReference>
<organism evidence="7">
    <name type="scientific">uncultured delta proteobacterium</name>
    <dbReference type="NCBI Taxonomy" id="34034"/>
    <lineage>
        <taxon>Bacteria</taxon>
        <taxon>Deltaproteobacteria</taxon>
        <taxon>environmental samples</taxon>
    </lineage>
</organism>
<dbReference type="PANTHER" id="PTHR34824:SF1">
    <property type="entry name" value="HEAT-INDUCIBLE TRANSCRIPTION REPRESSOR HRCA"/>
    <property type="match status" value="1"/>
</dbReference>
<dbReference type="HAMAP" id="MF_00081">
    <property type="entry name" value="HrcA"/>
    <property type="match status" value="1"/>
</dbReference>
<evidence type="ECO:0000256" key="1">
    <source>
        <dbReference type="ARBA" id="ARBA00022491"/>
    </source>
</evidence>
<keyword evidence="3 5" id="KW-0346">Stress response</keyword>
<reference evidence="7" key="1">
    <citation type="submission" date="2016-04" db="EMBL/GenBank/DDBJ databases">
        <authorList>
            <person name="Evans L.H."/>
            <person name="Alamgir A."/>
            <person name="Owens N."/>
            <person name="Weber N.D."/>
            <person name="Virtaneva K."/>
            <person name="Barbian K."/>
            <person name="Babar A."/>
            <person name="Rosenke K."/>
        </authorList>
    </citation>
    <scope>NUCLEOTIDE SEQUENCE</scope>
    <source>
        <strain evidence="7">86</strain>
    </source>
</reference>
<dbReference type="AlphaFoldDB" id="A0A212KC88"/>
<dbReference type="InterPro" id="IPR021153">
    <property type="entry name" value="HrcA_C"/>
</dbReference>
<dbReference type="Gene3D" id="1.10.10.10">
    <property type="entry name" value="Winged helix-like DNA-binding domain superfamily/Winged helix DNA-binding domain"/>
    <property type="match status" value="1"/>
</dbReference>
<dbReference type="GO" id="GO:0003677">
    <property type="term" value="F:DNA binding"/>
    <property type="evidence" value="ECO:0007669"/>
    <property type="project" value="InterPro"/>
</dbReference>
<accession>A0A212KC88</accession>
<dbReference type="Gene3D" id="3.30.450.40">
    <property type="match status" value="1"/>
</dbReference>
<evidence type="ECO:0000313" key="7">
    <source>
        <dbReference type="EMBL" id="SBW09291.1"/>
    </source>
</evidence>
<dbReference type="InterPro" id="IPR036390">
    <property type="entry name" value="WH_DNA-bd_sf"/>
</dbReference>
<evidence type="ECO:0000256" key="2">
    <source>
        <dbReference type="ARBA" id="ARBA00023015"/>
    </source>
</evidence>
<feature type="domain" description="Heat-inducible transcription repressor HrcA C-terminal" evidence="6">
    <location>
        <begin position="106"/>
        <end position="325"/>
    </location>
</feature>
<dbReference type="NCBIfam" id="TIGR00331">
    <property type="entry name" value="hrcA"/>
    <property type="match status" value="1"/>
</dbReference>
<dbReference type="EMBL" id="FLUQ01000005">
    <property type="protein sequence ID" value="SBW09291.1"/>
    <property type="molecule type" value="Genomic_DNA"/>
</dbReference>
<evidence type="ECO:0000256" key="4">
    <source>
        <dbReference type="ARBA" id="ARBA00023163"/>
    </source>
</evidence>
<evidence type="ECO:0000256" key="5">
    <source>
        <dbReference type="HAMAP-Rule" id="MF_00081"/>
    </source>
</evidence>
<dbReference type="GO" id="GO:0045892">
    <property type="term" value="P:negative regulation of DNA-templated transcription"/>
    <property type="evidence" value="ECO:0007669"/>
    <property type="project" value="UniProtKB-UniRule"/>
</dbReference>
<dbReference type="InterPro" id="IPR029016">
    <property type="entry name" value="GAF-like_dom_sf"/>
</dbReference>
<dbReference type="SUPFAM" id="SSF46785">
    <property type="entry name" value="Winged helix' DNA-binding domain"/>
    <property type="match status" value="1"/>
</dbReference>
<protein>
    <recommendedName>
        <fullName evidence="5">Heat-inducible transcription repressor HrcA</fullName>
    </recommendedName>
</protein>
<dbReference type="PANTHER" id="PTHR34824">
    <property type="entry name" value="HEAT-INDUCIBLE TRANSCRIPTION REPRESSOR HRCA"/>
    <property type="match status" value="1"/>
</dbReference>
<sequence length="344" mass="37296">MRRDTRETSVMTAVIERYIRTGEPVASGSVARESRLGLSSASIRAIMAALTEKGYLEQPHVSAGRVPTAKAFRLYVDTLLAPRPLSKGQKEALVAALGVADADISQILRRASAVVASHSMQLGVVLAPRRGEMRWRTIEFSPVSANLVLAVLILDGGSVRTRMVAVQTAYSADELARFSNCLNSHFKGCTLAQARLRIETELELAEEKLEEMWRKALALSIPALDDSGAEREFFMDGIGQVSHTSAFADAGRLRELLSFMEERPKILDLLERTMASPDVSVSFIQGEYDATPWAVVSAPYAPREDKAPLGVVSAIGLLHMNYATVLPVVGAVAASVASVMRSRL</sequence>
<comment type="similarity">
    <text evidence="5">Belongs to the HrcA family.</text>
</comment>